<name>A0A8C0RCR2_CANLF</name>
<proteinExistence type="predicted"/>
<evidence type="ECO:0000256" key="2">
    <source>
        <dbReference type="SAM" id="SignalP"/>
    </source>
</evidence>
<organism evidence="3 4">
    <name type="scientific">Canis lupus familiaris</name>
    <name type="common">Dog</name>
    <name type="synonym">Canis familiaris</name>
    <dbReference type="NCBI Taxonomy" id="9615"/>
    <lineage>
        <taxon>Eukaryota</taxon>
        <taxon>Metazoa</taxon>
        <taxon>Chordata</taxon>
        <taxon>Craniata</taxon>
        <taxon>Vertebrata</taxon>
        <taxon>Euteleostomi</taxon>
        <taxon>Mammalia</taxon>
        <taxon>Eutheria</taxon>
        <taxon>Laurasiatheria</taxon>
        <taxon>Carnivora</taxon>
        <taxon>Caniformia</taxon>
        <taxon>Canidae</taxon>
        <taxon>Canis</taxon>
    </lineage>
</organism>
<sequence>MKSRGSLACLLLALCLGSGEAGPLLRGGESAGVGAGEALGHGVGDAIGQGVGNAISQGVEEAAGQGAGEAAGPAARDAVGRGIGEAARALGNTGGEAGRQVENVIRHGADAVHGSWQGAPGSDGAWVSSSGRGGARRWAVGVRTLAITARMAWPPTCRCPGWFPSTPRCIPPPSRWGPSPCLRPAVPALPVPDGEGHPHSGWACCSCREPTASLHLEAMASLAPRVALEATARAILEVQGPPGARDILEAQMAALETTLREAPGAKEALSLRGPTLRYSNHPGPDACPLLPFKLPPCVPHLAGHTPASSLQGTVVQPGYGSVRGSNSHSECTNPPPSGSGGSSGHSGVRGWAGGGTGCREPAPAREGGEGGGGQSSLWSLPAPQGGSGSGSGGSSGGGSSSSGGSSGGGSSSGSGSSSGGGGSSGGGSSSSGSSSGGSGGSSYGPSWDRPLENSRNFDQSGYSGSQGHNTPQGHNTGSSWGSSSSGSGGGSGSGNKPGCDSPGNDVRVSGGSGGQGFGGGQGGPGSSGDIREISKEGGHLVGGPQDNSQWHGSSGGGEAVSGINTLNSQTSAGLFNFDTFWKNFKSKLGFINWDAINKGQVPRPSTRALLYFSRLWEDFKHNTPFLNWKEIIEGADATSLQKRSGGAGQSGAGWQEVAAVTSKNPYNQQAYPTPAGGQYSAKIPSKGGVTPSSSASRVRPGLLQWVKFW</sequence>
<dbReference type="PANTHER" id="PTHR36881">
    <property type="entry name" value="DERMOKINE"/>
    <property type="match status" value="1"/>
</dbReference>
<feature type="compositionally biased region" description="Polar residues" evidence="1">
    <location>
        <begin position="453"/>
        <end position="476"/>
    </location>
</feature>
<feature type="compositionally biased region" description="Basic and acidic residues" evidence="1">
    <location>
        <begin position="529"/>
        <end position="538"/>
    </location>
</feature>
<evidence type="ECO:0000313" key="3">
    <source>
        <dbReference type="Ensembl" id="ENSCAFP00030007541.1"/>
    </source>
</evidence>
<dbReference type="Proteomes" id="UP000694429">
    <property type="component" value="Chromosome 1"/>
</dbReference>
<dbReference type="AlphaFoldDB" id="A0A8C0RCR2"/>
<reference evidence="3" key="1">
    <citation type="submission" date="2019-03" db="EMBL/GenBank/DDBJ databases">
        <authorList>
            <person name="Warren W.C."/>
            <person name="Johnson G.S."/>
        </authorList>
    </citation>
    <scope>NUCLEOTIDE SEQUENCE [LARGE SCALE GENOMIC DNA]</scope>
    <source>
        <strain evidence="3">Basenji</strain>
    </source>
</reference>
<reference evidence="3" key="2">
    <citation type="submission" date="2025-08" db="UniProtKB">
        <authorList>
            <consortium name="Ensembl"/>
        </authorList>
    </citation>
    <scope>IDENTIFICATION</scope>
</reference>
<feature type="compositionally biased region" description="Polar residues" evidence="1">
    <location>
        <begin position="323"/>
        <end position="332"/>
    </location>
</feature>
<feature type="region of interest" description="Disordered" evidence="1">
    <location>
        <begin position="305"/>
        <end position="559"/>
    </location>
</feature>
<feature type="compositionally biased region" description="Gly residues" evidence="1">
    <location>
        <begin position="385"/>
        <end position="442"/>
    </location>
</feature>
<evidence type="ECO:0000256" key="1">
    <source>
        <dbReference type="SAM" id="MobiDB-lite"/>
    </source>
</evidence>
<dbReference type="InterPro" id="IPR033541">
    <property type="entry name" value="Dermokine"/>
</dbReference>
<feature type="signal peptide" evidence="2">
    <location>
        <begin position="1"/>
        <end position="21"/>
    </location>
</feature>
<keyword evidence="2" id="KW-0732">Signal</keyword>
<evidence type="ECO:0000313" key="4">
    <source>
        <dbReference type="Proteomes" id="UP000694429"/>
    </source>
</evidence>
<feature type="compositionally biased region" description="Gly residues" evidence="1">
    <location>
        <begin position="510"/>
        <end position="526"/>
    </location>
</feature>
<evidence type="ECO:0008006" key="5">
    <source>
        <dbReference type="Google" id="ProtNLM"/>
    </source>
</evidence>
<feature type="compositionally biased region" description="Gly residues" evidence="1">
    <location>
        <begin position="486"/>
        <end position="495"/>
    </location>
</feature>
<protein>
    <recommendedName>
        <fullName evidence="5">Dermokine</fullName>
    </recommendedName>
</protein>
<accession>A0A8C0RCR2</accession>
<feature type="chain" id="PRO_5034860614" description="Dermokine" evidence="2">
    <location>
        <begin position="22"/>
        <end position="709"/>
    </location>
</feature>
<dbReference type="GO" id="GO:1903575">
    <property type="term" value="P:cornified envelope assembly"/>
    <property type="evidence" value="ECO:0007669"/>
    <property type="project" value="InterPro"/>
</dbReference>
<dbReference type="PANTHER" id="PTHR36881:SF1">
    <property type="entry name" value="DERMOKINE"/>
    <property type="match status" value="1"/>
</dbReference>
<dbReference type="Ensembl" id="ENSCAFT00030008580.1">
    <property type="protein sequence ID" value="ENSCAFP00030007541.1"/>
    <property type="gene ID" value="ENSCAFG00030003391.1"/>
</dbReference>